<dbReference type="HOGENOM" id="CLU_3291017_0_0_4"/>
<proteinExistence type="predicted"/>
<organism evidence="1 2">
    <name type="scientific">Kingella oralis ATCC 51147</name>
    <dbReference type="NCBI Taxonomy" id="629741"/>
    <lineage>
        <taxon>Bacteria</taxon>
        <taxon>Pseudomonadati</taxon>
        <taxon>Pseudomonadota</taxon>
        <taxon>Betaproteobacteria</taxon>
        <taxon>Neisseriales</taxon>
        <taxon>Neisseriaceae</taxon>
        <taxon>Kingella</taxon>
    </lineage>
</organism>
<keyword evidence="2" id="KW-1185">Reference proteome</keyword>
<dbReference type="AlphaFoldDB" id="C4GLZ9"/>
<sequence>MGRAGCCAVATGTARGLGLISVDYFRIGVFLCGQNLFQHK</sequence>
<gene>
    <name evidence="1" type="ORF">GCWU000324_02723</name>
</gene>
<name>C4GLZ9_9NEIS</name>
<reference evidence="1" key="1">
    <citation type="submission" date="2009-04" db="EMBL/GenBank/DDBJ databases">
        <authorList>
            <person name="Weinstock G."/>
            <person name="Sodergren E."/>
            <person name="Clifton S."/>
            <person name="Fulton L."/>
            <person name="Fulton B."/>
            <person name="Courtney L."/>
            <person name="Fronick C."/>
            <person name="Harrison M."/>
            <person name="Strong C."/>
            <person name="Farmer C."/>
            <person name="Delahaunty K."/>
            <person name="Markovic C."/>
            <person name="Hall O."/>
            <person name="Minx P."/>
            <person name="Tomlinson C."/>
            <person name="Mitreva M."/>
            <person name="Nelson J."/>
            <person name="Hou S."/>
            <person name="Wollam A."/>
            <person name="Pepin K.H."/>
            <person name="Johnson M."/>
            <person name="Bhonagiri V."/>
            <person name="Nash W.E."/>
            <person name="Warren W."/>
            <person name="Chinwalla A."/>
            <person name="Mardis E.R."/>
            <person name="Wilson R.K."/>
        </authorList>
    </citation>
    <scope>NUCLEOTIDE SEQUENCE [LARGE SCALE GENOMIC DNA]</scope>
    <source>
        <strain evidence="1">ATCC 51147</strain>
    </source>
</reference>
<accession>C4GLZ9</accession>
<dbReference type="EMBL" id="ACJW02000005">
    <property type="protein sequence ID" value="EEP67150.1"/>
    <property type="molecule type" value="Genomic_DNA"/>
</dbReference>
<dbReference type="STRING" id="629741.GCWU000324_02723"/>
<evidence type="ECO:0000313" key="2">
    <source>
        <dbReference type="Proteomes" id="UP000003009"/>
    </source>
</evidence>
<dbReference type="Proteomes" id="UP000003009">
    <property type="component" value="Unassembled WGS sequence"/>
</dbReference>
<protein>
    <submittedName>
        <fullName evidence="1">Uncharacterized protein</fullName>
    </submittedName>
</protein>
<comment type="caution">
    <text evidence="1">The sequence shown here is derived from an EMBL/GenBank/DDBJ whole genome shotgun (WGS) entry which is preliminary data.</text>
</comment>
<evidence type="ECO:0000313" key="1">
    <source>
        <dbReference type="EMBL" id="EEP67150.1"/>
    </source>
</evidence>